<dbReference type="InterPro" id="IPR001753">
    <property type="entry name" value="Enoyl-CoA_hydra/iso"/>
</dbReference>
<keyword evidence="2" id="KW-1185">Reference proteome</keyword>
<dbReference type="Gene3D" id="3.90.226.10">
    <property type="entry name" value="2-enoyl-CoA Hydratase, Chain A, domain 1"/>
    <property type="match status" value="1"/>
</dbReference>
<dbReference type="Proteomes" id="UP001500483">
    <property type="component" value="Unassembled WGS sequence"/>
</dbReference>
<name>A0ABP6RSW4_9PSEU</name>
<gene>
    <name evidence="1" type="ORF">GCM10020366_35170</name>
</gene>
<dbReference type="CDD" id="cd06558">
    <property type="entry name" value="crotonase-like"/>
    <property type="match status" value="1"/>
</dbReference>
<evidence type="ECO:0000313" key="2">
    <source>
        <dbReference type="Proteomes" id="UP001500483"/>
    </source>
</evidence>
<evidence type="ECO:0000313" key="1">
    <source>
        <dbReference type="EMBL" id="GAA3359384.1"/>
    </source>
</evidence>
<reference evidence="2" key="1">
    <citation type="journal article" date="2019" name="Int. J. Syst. Evol. Microbiol.">
        <title>The Global Catalogue of Microorganisms (GCM) 10K type strain sequencing project: providing services to taxonomists for standard genome sequencing and annotation.</title>
        <authorList>
            <consortium name="The Broad Institute Genomics Platform"/>
            <consortium name="The Broad Institute Genome Sequencing Center for Infectious Disease"/>
            <person name="Wu L."/>
            <person name="Ma J."/>
        </authorList>
    </citation>
    <scope>NUCLEOTIDE SEQUENCE [LARGE SCALE GENOMIC DNA]</scope>
    <source>
        <strain evidence="2">JCM 9687</strain>
    </source>
</reference>
<accession>A0ABP6RSW4</accession>
<proteinExistence type="predicted"/>
<protein>
    <submittedName>
        <fullName evidence="1">Enoyl-CoA hydratase</fullName>
    </submittedName>
</protein>
<dbReference type="EMBL" id="BAAAYK010000038">
    <property type="protein sequence ID" value="GAA3359384.1"/>
    <property type="molecule type" value="Genomic_DNA"/>
</dbReference>
<dbReference type="PANTHER" id="PTHR11941">
    <property type="entry name" value="ENOYL-COA HYDRATASE-RELATED"/>
    <property type="match status" value="1"/>
</dbReference>
<comment type="caution">
    <text evidence="1">The sequence shown here is derived from an EMBL/GenBank/DDBJ whole genome shotgun (WGS) entry which is preliminary data.</text>
</comment>
<dbReference type="Pfam" id="PF00378">
    <property type="entry name" value="ECH_1"/>
    <property type="match status" value="1"/>
</dbReference>
<dbReference type="PANTHER" id="PTHR11941:SF54">
    <property type="entry name" value="ENOYL-COA HYDRATASE, MITOCHONDRIAL"/>
    <property type="match status" value="1"/>
</dbReference>
<organism evidence="1 2">
    <name type="scientific">Saccharopolyspora gregorii</name>
    <dbReference type="NCBI Taxonomy" id="33914"/>
    <lineage>
        <taxon>Bacteria</taxon>
        <taxon>Bacillati</taxon>
        <taxon>Actinomycetota</taxon>
        <taxon>Actinomycetes</taxon>
        <taxon>Pseudonocardiales</taxon>
        <taxon>Pseudonocardiaceae</taxon>
        <taxon>Saccharopolyspora</taxon>
    </lineage>
</organism>
<sequence length="262" mass="28199">MVAPGPLRYEPDSGIALLTLTDPPMNLVTLELTRALDAALDAVERDGARVVILTGAGERAFCAGSDIGEFPDLMRPGAVVERKLRRQNEVFTRLERLPVPTIAALGGLAYGGGLELAACCDLIIAEPQVRVGLPEIKLGLFPGSGGTYRVTRRIGRGRAKQLMFFGDPVDASTALSWGLLDEVVERGGALAAARERADVLRRRPRTSLRLVKSLIDATADEPDEEVLRRSLAASDEAFTSAEAREGVRAFFAKETPDFDTGR</sequence>
<dbReference type="InterPro" id="IPR029045">
    <property type="entry name" value="ClpP/crotonase-like_dom_sf"/>
</dbReference>
<dbReference type="SUPFAM" id="SSF52096">
    <property type="entry name" value="ClpP/crotonase"/>
    <property type="match status" value="1"/>
</dbReference>